<dbReference type="GO" id="GO:0008972">
    <property type="term" value="F:phosphomethylpyrimidine kinase activity"/>
    <property type="evidence" value="ECO:0007669"/>
    <property type="project" value="UniProtKB-EC"/>
</dbReference>
<dbReference type="RefSeq" id="WP_376886218.1">
    <property type="nucleotide sequence ID" value="NZ_JBHUHR010000031.1"/>
</dbReference>
<evidence type="ECO:0000259" key="3">
    <source>
        <dbReference type="Pfam" id="PF08543"/>
    </source>
</evidence>
<feature type="domain" description="Pyridoxamine kinase/Phosphomethylpyrimidine kinase" evidence="3">
    <location>
        <begin position="14"/>
        <end position="260"/>
    </location>
</feature>
<protein>
    <recommendedName>
        <fullName evidence="2">hydroxymethylpyrimidine kinase</fullName>
        <ecNumber evidence="2">2.7.1.49</ecNumber>
    </recommendedName>
</protein>
<dbReference type="PANTHER" id="PTHR20858:SF17">
    <property type="entry name" value="HYDROXYMETHYLPYRIMIDINE_PHOSPHOMETHYLPYRIMIDINE KINASE THI20-RELATED"/>
    <property type="match status" value="1"/>
</dbReference>
<gene>
    <name evidence="4" type="primary">thiD</name>
    <name evidence="4" type="ORF">ACFSKL_10995</name>
</gene>
<dbReference type="Pfam" id="PF08543">
    <property type="entry name" value="Phos_pyr_kin"/>
    <property type="match status" value="1"/>
</dbReference>
<name>A0ABW4VP51_9BACT</name>
<comment type="caution">
    <text evidence="4">The sequence shown here is derived from an EMBL/GenBank/DDBJ whole genome shotgun (WGS) entry which is preliminary data.</text>
</comment>
<keyword evidence="5" id="KW-1185">Reference proteome</keyword>
<accession>A0ABW4VP51</accession>
<keyword evidence="4" id="KW-0418">Kinase</keyword>
<dbReference type="SUPFAM" id="SSF53613">
    <property type="entry name" value="Ribokinase-like"/>
    <property type="match status" value="1"/>
</dbReference>
<comment type="pathway">
    <text evidence="1">Cofactor biosynthesis; thiamine diphosphate biosynthesis.</text>
</comment>
<evidence type="ECO:0000313" key="5">
    <source>
        <dbReference type="Proteomes" id="UP001597361"/>
    </source>
</evidence>
<dbReference type="InterPro" id="IPR013749">
    <property type="entry name" value="PM/HMP-P_kinase-1"/>
</dbReference>
<dbReference type="InterPro" id="IPR004399">
    <property type="entry name" value="HMP/HMP-P_kinase_dom"/>
</dbReference>
<dbReference type="Proteomes" id="UP001597361">
    <property type="component" value="Unassembled WGS sequence"/>
</dbReference>
<sequence length="275" mass="29384">MKTYVPVLSIAGSDSSGGAGIQADLKTISALGCYGMTVITATTAQNTKGVNAIHSIPASHIGEQLRAVMEDIKPKAIKIGMLDRPGVVEVLVEILKGYPEIPIVFDPVMVSTSGHKLIQDETVKAIKEKLFPLVTLLTPNMDETSILFGKEVSDLESMKAAGESLLNELPTALLIKGGHMDQSVIYDLLYSKSTGLKILKSEKINSKNVHGTGCSLSSAIAVGLALGMDMETAVAFGRDYVNQAIYYGQQIKTGNGSGPLNHFYNPQKQITNEMD</sequence>
<dbReference type="Gene3D" id="3.40.1190.20">
    <property type="match status" value="1"/>
</dbReference>
<keyword evidence="4" id="KW-0808">Transferase</keyword>
<dbReference type="NCBIfam" id="TIGR00097">
    <property type="entry name" value="HMP-P_kinase"/>
    <property type="match status" value="1"/>
</dbReference>
<dbReference type="InterPro" id="IPR029056">
    <property type="entry name" value="Ribokinase-like"/>
</dbReference>
<dbReference type="PANTHER" id="PTHR20858">
    <property type="entry name" value="PHOSPHOMETHYLPYRIMIDINE KINASE"/>
    <property type="match status" value="1"/>
</dbReference>
<evidence type="ECO:0000313" key="4">
    <source>
        <dbReference type="EMBL" id="MFD2035322.1"/>
    </source>
</evidence>
<proteinExistence type="predicted"/>
<dbReference type="CDD" id="cd01169">
    <property type="entry name" value="HMPP_kinase"/>
    <property type="match status" value="1"/>
</dbReference>
<reference evidence="5" key="1">
    <citation type="journal article" date="2019" name="Int. J. Syst. Evol. Microbiol.">
        <title>The Global Catalogue of Microorganisms (GCM) 10K type strain sequencing project: providing services to taxonomists for standard genome sequencing and annotation.</title>
        <authorList>
            <consortium name="The Broad Institute Genomics Platform"/>
            <consortium name="The Broad Institute Genome Sequencing Center for Infectious Disease"/>
            <person name="Wu L."/>
            <person name="Ma J."/>
        </authorList>
    </citation>
    <scope>NUCLEOTIDE SEQUENCE [LARGE SCALE GENOMIC DNA]</scope>
    <source>
        <strain evidence="5">CGMCC 1.15180</strain>
    </source>
</reference>
<evidence type="ECO:0000256" key="2">
    <source>
        <dbReference type="ARBA" id="ARBA00012135"/>
    </source>
</evidence>
<organism evidence="4 5">
    <name type="scientific">Belliella marina</name>
    <dbReference type="NCBI Taxonomy" id="1644146"/>
    <lineage>
        <taxon>Bacteria</taxon>
        <taxon>Pseudomonadati</taxon>
        <taxon>Bacteroidota</taxon>
        <taxon>Cytophagia</taxon>
        <taxon>Cytophagales</taxon>
        <taxon>Cyclobacteriaceae</taxon>
        <taxon>Belliella</taxon>
    </lineage>
</organism>
<dbReference type="GO" id="GO:0008902">
    <property type="term" value="F:hydroxymethylpyrimidine kinase activity"/>
    <property type="evidence" value="ECO:0007669"/>
    <property type="project" value="UniProtKB-EC"/>
</dbReference>
<dbReference type="EC" id="2.7.1.49" evidence="2"/>
<dbReference type="EMBL" id="JBHUHR010000031">
    <property type="protein sequence ID" value="MFD2035322.1"/>
    <property type="molecule type" value="Genomic_DNA"/>
</dbReference>
<evidence type="ECO:0000256" key="1">
    <source>
        <dbReference type="ARBA" id="ARBA00004948"/>
    </source>
</evidence>